<gene>
    <name evidence="1" type="ORF">H8695_06395</name>
</gene>
<comment type="caution">
    <text evidence="1">The sequence shown here is derived from an EMBL/GenBank/DDBJ whole genome shotgun (WGS) entry which is preliminary data.</text>
</comment>
<name>A0A926DEF0_9FIRM</name>
<accession>A0A926DEF0</accession>
<dbReference type="AlphaFoldDB" id="A0A926DEF0"/>
<dbReference type="RefSeq" id="WP_249300088.1">
    <property type="nucleotide sequence ID" value="NZ_JACRSP010000002.1"/>
</dbReference>
<organism evidence="1 2">
    <name type="scientific">Feifania hominis</name>
    <dbReference type="NCBI Taxonomy" id="2763660"/>
    <lineage>
        <taxon>Bacteria</taxon>
        <taxon>Bacillati</taxon>
        <taxon>Bacillota</taxon>
        <taxon>Clostridia</taxon>
        <taxon>Eubacteriales</taxon>
        <taxon>Feifaniaceae</taxon>
        <taxon>Feifania</taxon>
    </lineage>
</organism>
<sequence>MKRSPVGRVLLILVLLALSGVGLFFLLRGVNNPVTPVDPIYGMPADEFSDNPSLTPHGDEWYASLVVEPGNVKQVLSTWQTPEKLHWAAQTTLYGDGSSVVTDAVYDRDGDHFTVELSTSRGARYLYTRNGDTVTVRNTTEGETRQAVYSRQYTPEALMGMADIEAILGTPDEDITDASLTEYLGYYVIYVEFVYPDLNQTERYWISLVHGLPLKAESLVDGELVYTATTQELSIPS</sequence>
<proteinExistence type="predicted"/>
<reference evidence="1" key="1">
    <citation type="submission" date="2020-08" db="EMBL/GenBank/DDBJ databases">
        <title>Genome public.</title>
        <authorList>
            <person name="Liu C."/>
            <person name="Sun Q."/>
        </authorList>
    </citation>
    <scope>NUCLEOTIDE SEQUENCE</scope>
    <source>
        <strain evidence="1">BX7</strain>
    </source>
</reference>
<evidence type="ECO:0000313" key="2">
    <source>
        <dbReference type="Proteomes" id="UP000620366"/>
    </source>
</evidence>
<dbReference type="Proteomes" id="UP000620366">
    <property type="component" value="Unassembled WGS sequence"/>
</dbReference>
<evidence type="ECO:0000313" key="1">
    <source>
        <dbReference type="EMBL" id="MBC8536322.1"/>
    </source>
</evidence>
<dbReference type="EMBL" id="JACRSP010000002">
    <property type="protein sequence ID" value="MBC8536322.1"/>
    <property type="molecule type" value="Genomic_DNA"/>
</dbReference>
<protein>
    <submittedName>
        <fullName evidence="1">Uncharacterized protein</fullName>
    </submittedName>
</protein>
<keyword evidence="2" id="KW-1185">Reference proteome</keyword>